<evidence type="ECO:0000313" key="6">
    <source>
        <dbReference type="Proteomes" id="UP001165524"/>
    </source>
</evidence>
<name>A0ABT0E760_9GAMM</name>
<evidence type="ECO:0000259" key="4">
    <source>
        <dbReference type="Pfam" id="PF00171"/>
    </source>
</evidence>
<dbReference type="SUPFAM" id="SSF53720">
    <property type="entry name" value="ALDH-like"/>
    <property type="match status" value="1"/>
</dbReference>
<protein>
    <submittedName>
        <fullName evidence="5">Aldehyde dehydrogenase family protein</fullName>
    </submittedName>
</protein>
<dbReference type="InterPro" id="IPR016161">
    <property type="entry name" value="Ald_DH/histidinol_DH"/>
</dbReference>
<comment type="similarity">
    <text evidence="3">Belongs to the aldehyde dehydrogenase family.</text>
</comment>
<sequence length="530" mass="57521">MNAAETLAARTVENINPATGQAFFEMPETDLARMPEMMAAARRAQAQWAARSFKQRAAHIQRMRRYILDNAEALALTISQSNGKTRTDALATEVLPCALACNWYARNTGKLLKPKMRGAGSLLFANKRTQMMHLPLGVIGIISPWNYPLSIPFGELVMALMAGNAVLLKVAAATPAVGKAIEDIVAAGDLPPGLFQHVVGSGGKVADAFFAQRVDKLFFTGSVAVGKQLMAQAAPTLTPLSLELGGNDAMIVLADADLERAANGAAWAGYQNAGQSCGGVERIYVVAEVYDEFVRLLAEKTRALRHGAGHDNFDIDIGSITTAGQLRTVQQHVEDALAKGASVAAQSQPAGPQDGLFHPAMLLVDVTDDMLVQREETFGPVVTVCKVADEQEALARANDSNLALTSSVWTRNTRRGRALAAQLQTGVTAINDHLYTHGLSEVPWGGWKESGIGRTHGPEGLLEMTNTKVVNWDLLPATRNLWWYPFDEATYRALLNAMRFVFPRSIGEWLGSSLKLTPYLLRKMFTRWKP</sequence>
<dbReference type="InterPro" id="IPR015590">
    <property type="entry name" value="Aldehyde_DH_dom"/>
</dbReference>
<evidence type="ECO:0000256" key="2">
    <source>
        <dbReference type="PROSITE-ProRule" id="PRU10007"/>
    </source>
</evidence>
<keyword evidence="1 3" id="KW-0560">Oxidoreductase</keyword>
<dbReference type="PROSITE" id="PS00687">
    <property type="entry name" value="ALDEHYDE_DEHYDR_GLU"/>
    <property type="match status" value="1"/>
</dbReference>
<evidence type="ECO:0000256" key="1">
    <source>
        <dbReference type="ARBA" id="ARBA00023002"/>
    </source>
</evidence>
<reference evidence="5" key="1">
    <citation type="submission" date="2022-04" db="EMBL/GenBank/DDBJ databases">
        <title>Alcanivorax sp. CY1518 draft genome sequence.</title>
        <authorList>
            <person name="Zhao G."/>
            <person name="An M."/>
        </authorList>
    </citation>
    <scope>NUCLEOTIDE SEQUENCE</scope>
    <source>
        <strain evidence="5">CY1518</strain>
    </source>
</reference>
<dbReference type="Gene3D" id="3.40.309.10">
    <property type="entry name" value="Aldehyde Dehydrogenase, Chain A, domain 2"/>
    <property type="match status" value="1"/>
</dbReference>
<dbReference type="Proteomes" id="UP001165524">
    <property type="component" value="Unassembled WGS sequence"/>
</dbReference>
<dbReference type="InterPro" id="IPR029510">
    <property type="entry name" value="Ald_DH_CS_GLU"/>
</dbReference>
<dbReference type="PROSITE" id="PS00070">
    <property type="entry name" value="ALDEHYDE_DEHYDR_CYS"/>
    <property type="match status" value="1"/>
</dbReference>
<dbReference type="CDD" id="cd07099">
    <property type="entry name" value="ALDH_DDALDH"/>
    <property type="match status" value="1"/>
</dbReference>
<accession>A0ABT0E760</accession>
<feature type="domain" description="Aldehyde dehydrogenase" evidence="4">
    <location>
        <begin position="10"/>
        <end position="470"/>
    </location>
</feature>
<dbReference type="EMBL" id="JALKII010000004">
    <property type="protein sequence ID" value="MCK0537667.1"/>
    <property type="molecule type" value="Genomic_DNA"/>
</dbReference>
<organism evidence="5 6">
    <name type="scientific">Alcanivorax quisquiliarum</name>
    <dbReference type="NCBI Taxonomy" id="2933565"/>
    <lineage>
        <taxon>Bacteria</taxon>
        <taxon>Pseudomonadati</taxon>
        <taxon>Pseudomonadota</taxon>
        <taxon>Gammaproteobacteria</taxon>
        <taxon>Oceanospirillales</taxon>
        <taxon>Alcanivoracaceae</taxon>
        <taxon>Alcanivorax</taxon>
    </lineage>
</organism>
<evidence type="ECO:0000313" key="5">
    <source>
        <dbReference type="EMBL" id="MCK0537667.1"/>
    </source>
</evidence>
<dbReference type="RefSeq" id="WP_246951487.1">
    <property type="nucleotide sequence ID" value="NZ_JALKII010000004.1"/>
</dbReference>
<dbReference type="InterPro" id="IPR016162">
    <property type="entry name" value="Ald_DH_N"/>
</dbReference>
<comment type="caution">
    <text evidence="5">The sequence shown here is derived from an EMBL/GenBank/DDBJ whole genome shotgun (WGS) entry which is preliminary data.</text>
</comment>
<dbReference type="Gene3D" id="3.40.605.10">
    <property type="entry name" value="Aldehyde Dehydrogenase, Chain A, domain 1"/>
    <property type="match status" value="1"/>
</dbReference>
<evidence type="ECO:0000256" key="3">
    <source>
        <dbReference type="RuleBase" id="RU003345"/>
    </source>
</evidence>
<dbReference type="Pfam" id="PF00171">
    <property type="entry name" value="Aldedh"/>
    <property type="match status" value="1"/>
</dbReference>
<proteinExistence type="inferred from homology"/>
<dbReference type="InterPro" id="IPR016160">
    <property type="entry name" value="Ald_DH_CS_CYS"/>
</dbReference>
<gene>
    <name evidence="5" type="ORF">MU846_08085</name>
</gene>
<dbReference type="InterPro" id="IPR016163">
    <property type="entry name" value="Ald_DH_C"/>
</dbReference>
<dbReference type="PANTHER" id="PTHR11699">
    <property type="entry name" value="ALDEHYDE DEHYDROGENASE-RELATED"/>
    <property type="match status" value="1"/>
</dbReference>
<feature type="active site" evidence="2">
    <location>
        <position position="243"/>
    </location>
</feature>
<keyword evidence="6" id="KW-1185">Reference proteome</keyword>